<dbReference type="InterPro" id="IPR017932">
    <property type="entry name" value="GATase_2_dom"/>
</dbReference>
<evidence type="ECO:0000256" key="2">
    <source>
        <dbReference type="ARBA" id="ARBA00005752"/>
    </source>
</evidence>
<keyword evidence="5" id="KW-0067">ATP-binding</keyword>
<dbReference type="NCBIfam" id="TIGR01536">
    <property type="entry name" value="asn_synth_AEB"/>
    <property type="match status" value="1"/>
</dbReference>
<dbReference type="Pfam" id="PF00733">
    <property type="entry name" value="Asn_synthase"/>
    <property type="match status" value="1"/>
</dbReference>
<comment type="pathway">
    <text evidence="1">Amino-acid biosynthesis; L-asparagine biosynthesis; L-asparagine from L-aspartate (L-Gln route): step 1/1.</text>
</comment>
<dbReference type="GO" id="GO:0005524">
    <property type="term" value="F:ATP binding"/>
    <property type="evidence" value="ECO:0007669"/>
    <property type="project" value="UniProtKB-KW"/>
</dbReference>
<dbReference type="GO" id="GO:0006529">
    <property type="term" value="P:asparagine biosynthetic process"/>
    <property type="evidence" value="ECO:0007669"/>
    <property type="project" value="InterPro"/>
</dbReference>
<comment type="similarity">
    <text evidence="2">Belongs to the asparagine synthetase family.</text>
</comment>
<keyword evidence="4" id="KW-0547">Nucleotide-binding</keyword>
<dbReference type="PIRSF" id="PIRSF001589">
    <property type="entry name" value="Asn_synthetase_glu-h"/>
    <property type="match status" value="1"/>
</dbReference>
<dbReference type="EC" id="6.3.5.4" evidence="3"/>
<dbReference type="InterPro" id="IPR051786">
    <property type="entry name" value="ASN_synthetase/amidase"/>
</dbReference>
<reference evidence="9" key="1">
    <citation type="submission" date="2016-04" db="EMBL/GenBank/DDBJ databases">
        <authorList>
            <person name="Evans L.H."/>
            <person name="Alamgir A."/>
            <person name="Owens N."/>
            <person name="Weber N.D."/>
            <person name="Virtaneva K."/>
            <person name="Barbian K."/>
            <person name="Babar A."/>
            <person name="Rosenke K."/>
        </authorList>
    </citation>
    <scope>NUCLEOTIDE SEQUENCE</scope>
    <source>
        <strain evidence="9">86</strain>
    </source>
</reference>
<name>A0A212KDV0_9PROT</name>
<evidence type="ECO:0000256" key="4">
    <source>
        <dbReference type="ARBA" id="ARBA00022741"/>
    </source>
</evidence>
<proteinExistence type="inferred from homology"/>
<gene>
    <name evidence="9" type="ORF">KL86APRO_12682</name>
</gene>
<comment type="catalytic activity">
    <reaction evidence="6">
        <text>L-aspartate + L-glutamine + ATP + H2O = L-asparagine + L-glutamate + AMP + diphosphate + H(+)</text>
        <dbReference type="Rhea" id="RHEA:12228"/>
        <dbReference type="ChEBI" id="CHEBI:15377"/>
        <dbReference type="ChEBI" id="CHEBI:15378"/>
        <dbReference type="ChEBI" id="CHEBI:29985"/>
        <dbReference type="ChEBI" id="CHEBI:29991"/>
        <dbReference type="ChEBI" id="CHEBI:30616"/>
        <dbReference type="ChEBI" id="CHEBI:33019"/>
        <dbReference type="ChEBI" id="CHEBI:58048"/>
        <dbReference type="ChEBI" id="CHEBI:58359"/>
        <dbReference type="ChEBI" id="CHEBI:456215"/>
        <dbReference type="EC" id="6.3.5.4"/>
    </reaction>
</comment>
<evidence type="ECO:0000256" key="3">
    <source>
        <dbReference type="ARBA" id="ARBA00012737"/>
    </source>
</evidence>
<dbReference type="GO" id="GO:0005829">
    <property type="term" value="C:cytosol"/>
    <property type="evidence" value="ECO:0007669"/>
    <property type="project" value="TreeGrafter"/>
</dbReference>
<protein>
    <recommendedName>
        <fullName evidence="3">asparagine synthase (glutamine-hydrolyzing)</fullName>
        <ecNumber evidence="3">6.3.5.4</ecNumber>
    </recommendedName>
</protein>
<dbReference type="AlphaFoldDB" id="A0A212KDV0"/>
<sequence length="497" mass="54844">MRDRFGIKPLYYARRDGVFLFGSELKALRAYPGFAPEVEGAAVARFLQFAYVPEGLSIYRGVSKLPPGHRLTVAAEGETLACWWDVKERAVAGQSQLDRRPEDDVIADLDGLLRDAVGRRMIADVPLGAFLSGGIDSSTVVALMQAQSRVPVRTFSIGFAEKAYDESAHARAVAAHLGTDHTELIVSPEEAREVIPHLAEMFDEPFADSSQIPTFLVSRLARRHVTVSLSGDGGDEAFAGYTRHAAIAALWRRVGRIPPGARRAAAAALRLPTPEAWDAAFAWLPGRFKPSHFGGKIHKGADLLALGGVDEMYARVVSQWPEAELPVVGGVAATPDDGLARCLPDVAARLRCRDMQGYLPGDILTKVDRASMAVSLEARVPLLDHRVVEFAWRLPPEMLIRNGVGKYALRRVLDRYVPRHLVERPKIGFGIPVGQWLRGPLRDWAEDLLSPAALDANPFLDAAAVRGAWERHVSGARNWEHRIWCVLMLQSWMRRWS</sequence>
<evidence type="ECO:0000256" key="5">
    <source>
        <dbReference type="ARBA" id="ARBA00022840"/>
    </source>
</evidence>
<dbReference type="Pfam" id="PF13537">
    <property type="entry name" value="GATase_7"/>
    <property type="match status" value="1"/>
</dbReference>
<dbReference type="PROSITE" id="PS51278">
    <property type="entry name" value="GATASE_TYPE_2"/>
    <property type="match status" value="1"/>
</dbReference>
<evidence type="ECO:0000256" key="7">
    <source>
        <dbReference type="PIRSR" id="PIRSR001589-3"/>
    </source>
</evidence>
<dbReference type="Gene3D" id="3.40.50.620">
    <property type="entry name" value="HUPs"/>
    <property type="match status" value="2"/>
</dbReference>
<dbReference type="SUPFAM" id="SSF52402">
    <property type="entry name" value="Adenine nucleotide alpha hydrolases-like"/>
    <property type="match status" value="1"/>
</dbReference>
<evidence type="ECO:0000259" key="8">
    <source>
        <dbReference type="PROSITE" id="PS51278"/>
    </source>
</evidence>
<dbReference type="GO" id="GO:0004066">
    <property type="term" value="F:asparagine synthase (glutamine-hydrolyzing) activity"/>
    <property type="evidence" value="ECO:0007669"/>
    <property type="project" value="UniProtKB-EC"/>
</dbReference>
<dbReference type="SUPFAM" id="SSF56235">
    <property type="entry name" value="N-terminal nucleophile aminohydrolases (Ntn hydrolases)"/>
    <property type="match status" value="1"/>
</dbReference>
<dbReference type="PANTHER" id="PTHR43284:SF1">
    <property type="entry name" value="ASPARAGINE SYNTHETASE"/>
    <property type="match status" value="1"/>
</dbReference>
<dbReference type="InterPro" id="IPR014729">
    <property type="entry name" value="Rossmann-like_a/b/a_fold"/>
</dbReference>
<organism evidence="9">
    <name type="scientific">uncultured Alphaproteobacteria bacterium</name>
    <dbReference type="NCBI Taxonomy" id="91750"/>
    <lineage>
        <taxon>Bacteria</taxon>
        <taxon>Pseudomonadati</taxon>
        <taxon>Pseudomonadota</taxon>
        <taxon>Alphaproteobacteria</taxon>
        <taxon>environmental samples</taxon>
    </lineage>
</organism>
<dbReference type="InterPro" id="IPR001962">
    <property type="entry name" value="Asn_synthase"/>
</dbReference>
<feature type="domain" description="Glutamine amidotransferase type-2" evidence="8">
    <location>
        <begin position="1"/>
        <end position="76"/>
    </location>
</feature>
<keyword evidence="9" id="KW-0436">Ligase</keyword>
<feature type="site" description="Important for beta-aspartyl-AMP intermediate formation" evidence="7">
    <location>
        <position position="232"/>
    </location>
</feature>
<evidence type="ECO:0000313" key="9">
    <source>
        <dbReference type="EMBL" id="SBW09821.1"/>
    </source>
</evidence>
<dbReference type="EMBL" id="FLUO01000001">
    <property type="protein sequence ID" value="SBW09821.1"/>
    <property type="molecule type" value="Genomic_DNA"/>
</dbReference>
<dbReference type="InterPro" id="IPR006426">
    <property type="entry name" value="Asn_synth_AEB"/>
</dbReference>
<dbReference type="Gene3D" id="3.60.20.10">
    <property type="entry name" value="Glutamine Phosphoribosylpyrophosphate, subunit 1, domain 1"/>
    <property type="match status" value="1"/>
</dbReference>
<dbReference type="PANTHER" id="PTHR43284">
    <property type="entry name" value="ASPARAGINE SYNTHETASE (GLUTAMINE-HYDROLYZING)"/>
    <property type="match status" value="1"/>
</dbReference>
<evidence type="ECO:0000256" key="6">
    <source>
        <dbReference type="ARBA" id="ARBA00048741"/>
    </source>
</evidence>
<dbReference type="InterPro" id="IPR029055">
    <property type="entry name" value="Ntn_hydrolases_N"/>
</dbReference>
<evidence type="ECO:0000256" key="1">
    <source>
        <dbReference type="ARBA" id="ARBA00005187"/>
    </source>
</evidence>
<dbReference type="CDD" id="cd01991">
    <property type="entry name" value="Asn_synthase_B_C"/>
    <property type="match status" value="1"/>
</dbReference>
<accession>A0A212KDV0</accession>